<comment type="similarity">
    <text evidence="1">Belongs to the N(4)/N(6)-methyltransferase family. N(4) subfamily.</text>
</comment>
<evidence type="ECO:0000256" key="9">
    <source>
        <dbReference type="SAM" id="MobiDB-lite"/>
    </source>
</evidence>
<keyword evidence="5" id="KW-0949">S-adenosyl-L-methionine</keyword>
<comment type="catalytic activity">
    <reaction evidence="8">
        <text>a 2'-deoxycytidine in DNA + S-adenosyl-L-methionine = an N(4)-methyl-2'-deoxycytidine in DNA + S-adenosyl-L-homocysteine + H(+)</text>
        <dbReference type="Rhea" id="RHEA:16857"/>
        <dbReference type="Rhea" id="RHEA-COMP:11369"/>
        <dbReference type="Rhea" id="RHEA-COMP:13674"/>
        <dbReference type="ChEBI" id="CHEBI:15378"/>
        <dbReference type="ChEBI" id="CHEBI:57856"/>
        <dbReference type="ChEBI" id="CHEBI:59789"/>
        <dbReference type="ChEBI" id="CHEBI:85452"/>
        <dbReference type="ChEBI" id="CHEBI:137933"/>
        <dbReference type="EC" id="2.1.1.113"/>
    </reaction>
</comment>
<dbReference type="Proteomes" id="UP000324020">
    <property type="component" value="Unassembled WGS sequence"/>
</dbReference>
<evidence type="ECO:0000256" key="8">
    <source>
        <dbReference type="ARBA" id="ARBA00049120"/>
    </source>
</evidence>
<dbReference type="InterPro" id="IPR017985">
    <property type="entry name" value="MeTrfase_CN4_CS"/>
</dbReference>
<dbReference type="RefSeq" id="WP_149799369.1">
    <property type="nucleotide sequence ID" value="NZ_FNBO01000011.1"/>
</dbReference>
<sequence>MGSETCESAVELEMLASGMAKQHETYLDALQELIDNSVAASVADESYFEDPHEQVTISLTFVRGEDTVTTYISDNGPGITREQLQNHVFRTGNKEISEGILNNVGWGLKASLAWFEESLKQRELQNDTNQFTLITQTDTSDCLRVDGPITGDLPISSGSDNDWEIGVPDKISELNQADHGTRVHATCARSQFDSDVWPSAESLGKKIQYIRERLGTLFRRLLSAREDNRIVVSYHDLETNERDCFDTVPIWPRYSDETEKKSHKFEVTTPRGEQYRIEYESGSLDIDAMTDRAEEEYPGLLTQSGKFRYRYRPSQNRQGVDIYANGRVLMTSVFEDVFDLTRNNQYNYFGGTLQIIPIGDTKEVPTDNKKTRIDTNSELWREIQAELSREEFLPEGREYGKRISTGGASGENNTQEEDETTEARNQSTTIDSDSDVFGLHNADARSAISELRTYEENTTESDEQLLDTTVTSPPYYDLKEYGSDDGDEVGQHGSYVEYLNELREVFGDVYELTKQDGSLWIVVNTFRRNREIVQLPFDIARVCQNLDHGIECPSCESTLLRGVDMVEGRKMNCPHCDHPIQNSESWILQDIVVWNKNKALPYTKKGRLRNVFEYILCFSKNPDFDLKMDRIRESHPDEFKQWWADFPERYHPRGKLPENIWEFEPPTRGSFTGDVDVFDHPAAFPPALVERILTLSTDPNDVVLDPFAGSGVTIAQAELMDRNGIGIELNKKYCDAYPKLREHLRSQQKGEETSVTQDDLDRIICGLRQTKYARELIRSLAGELGLSSPAQLDVHTIFLVSRDIGYQSVAPDTHGQVDIVLIVDEETTARDALTYHETAEEVTTMRPCSGFGVKARPIILTTDEFTTEVTDGTYTHLPEDLFVYEDGRHYVYTETITFSKWKSMTQSGTEWTQRYTDDETPPIVTNIGLEVNHPKHSMDTISRPLSGNHEFRLTKPSTKSLESVIESL</sequence>
<evidence type="ECO:0000256" key="2">
    <source>
        <dbReference type="ARBA" id="ARBA00012185"/>
    </source>
</evidence>
<dbReference type="EC" id="2.1.1.113" evidence="2"/>
<dbReference type="InterPro" id="IPR002941">
    <property type="entry name" value="DNA_methylase_N4/N6"/>
</dbReference>
<dbReference type="Pfam" id="PF01555">
    <property type="entry name" value="N6_N4_Mtase"/>
    <property type="match status" value="1"/>
</dbReference>
<dbReference type="InterPro" id="IPR036890">
    <property type="entry name" value="HATPase_C_sf"/>
</dbReference>
<organism evidence="11 12">
    <name type="scientific">Halorubrum xinjiangense</name>
    <dbReference type="NCBI Taxonomy" id="261291"/>
    <lineage>
        <taxon>Archaea</taxon>
        <taxon>Methanobacteriati</taxon>
        <taxon>Methanobacteriota</taxon>
        <taxon>Stenosarchaea group</taxon>
        <taxon>Halobacteria</taxon>
        <taxon>Halobacteriales</taxon>
        <taxon>Haloferacaceae</taxon>
        <taxon>Halorubrum</taxon>
    </lineage>
</organism>
<dbReference type="GO" id="GO:0032259">
    <property type="term" value="P:methylation"/>
    <property type="evidence" value="ECO:0007669"/>
    <property type="project" value="UniProtKB-KW"/>
</dbReference>
<evidence type="ECO:0000313" key="11">
    <source>
        <dbReference type="EMBL" id="SDF95166.1"/>
    </source>
</evidence>
<keyword evidence="6" id="KW-0680">Restriction system</keyword>
<dbReference type="PRINTS" id="PR00508">
    <property type="entry name" value="S21N4MTFRASE"/>
</dbReference>
<evidence type="ECO:0000259" key="10">
    <source>
        <dbReference type="Pfam" id="PF01555"/>
    </source>
</evidence>
<dbReference type="PROSITE" id="PS00093">
    <property type="entry name" value="N4_MTASE"/>
    <property type="match status" value="1"/>
</dbReference>
<dbReference type="Gene3D" id="3.40.50.150">
    <property type="entry name" value="Vaccinia Virus protein VP39"/>
    <property type="match status" value="1"/>
</dbReference>
<dbReference type="InterPro" id="IPR001091">
    <property type="entry name" value="RM_Methyltransferase"/>
</dbReference>
<dbReference type="Pfam" id="PF13589">
    <property type="entry name" value="HATPase_c_3"/>
    <property type="match status" value="1"/>
</dbReference>
<dbReference type="Gene3D" id="3.30.565.10">
    <property type="entry name" value="Histidine kinase-like ATPase, C-terminal domain"/>
    <property type="match status" value="1"/>
</dbReference>
<keyword evidence="12" id="KW-1185">Reference proteome</keyword>
<dbReference type="EMBL" id="FNBO01000011">
    <property type="protein sequence ID" value="SDF95166.1"/>
    <property type="molecule type" value="Genomic_DNA"/>
</dbReference>
<dbReference type="GO" id="GO:0003677">
    <property type="term" value="F:DNA binding"/>
    <property type="evidence" value="ECO:0007669"/>
    <property type="project" value="UniProtKB-KW"/>
</dbReference>
<dbReference type="SUPFAM" id="SSF53335">
    <property type="entry name" value="S-adenosyl-L-methionine-dependent methyltransferases"/>
    <property type="match status" value="1"/>
</dbReference>
<dbReference type="OrthoDB" id="38200at2157"/>
<evidence type="ECO:0000256" key="1">
    <source>
        <dbReference type="ARBA" id="ARBA00010203"/>
    </source>
</evidence>
<keyword evidence="3" id="KW-0489">Methyltransferase</keyword>
<keyword evidence="7" id="KW-0238">DNA-binding</keyword>
<gene>
    <name evidence="11" type="ORF">SAMN04488067_11195</name>
</gene>
<dbReference type="GO" id="GO:0008170">
    <property type="term" value="F:N-methyltransferase activity"/>
    <property type="evidence" value="ECO:0007669"/>
    <property type="project" value="InterPro"/>
</dbReference>
<feature type="region of interest" description="Disordered" evidence="9">
    <location>
        <begin position="400"/>
        <end position="436"/>
    </location>
</feature>
<dbReference type="GO" id="GO:0015667">
    <property type="term" value="F:site-specific DNA-methyltransferase (cytosine-N4-specific) activity"/>
    <property type="evidence" value="ECO:0007669"/>
    <property type="project" value="UniProtKB-EC"/>
</dbReference>
<evidence type="ECO:0000256" key="7">
    <source>
        <dbReference type="ARBA" id="ARBA00023125"/>
    </source>
</evidence>
<dbReference type="InterPro" id="IPR029063">
    <property type="entry name" value="SAM-dependent_MTases_sf"/>
</dbReference>
<accession>A0A1G7Q9H3</accession>
<proteinExistence type="inferred from homology"/>
<evidence type="ECO:0000313" key="12">
    <source>
        <dbReference type="Proteomes" id="UP000324020"/>
    </source>
</evidence>
<dbReference type="GO" id="GO:0009307">
    <property type="term" value="P:DNA restriction-modification system"/>
    <property type="evidence" value="ECO:0007669"/>
    <property type="project" value="UniProtKB-KW"/>
</dbReference>
<reference evidence="11 12" key="1">
    <citation type="submission" date="2016-10" db="EMBL/GenBank/DDBJ databases">
        <authorList>
            <person name="Varghese N."/>
            <person name="Submissions S."/>
        </authorList>
    </citation>
    <scope>NUCLEOTIDE SEQUENCE [LARGE SCALE GENOMIC DNA]</scope>
    <source>
        <strain evidence="11 12">CGMCC 1.3527</strain>
    </source>
</reference>
<dbReference type="AlphaFoldDB" id="A0A1G7Q9H3"/>
<dbReference type="SUPFAM" id="SSF55874">
    <property type="entry name" value="ATPase domain of HSP90 chaperone/DNA topoisomerase II/histidine kinase"/>
    <property type="match status" value="1"/>
</dbReference>
<evidence type="ECO:0000256" key="6">
    <source>
        <dbReference type="ARBA" id="ARBA00022747"/>
    </source>
</evidence>
<name>A0A1G7Q9H3_9EURY</name>
<feature type="domain" description="DNA methylase N-4/N-6" evidence="10">
    <location>
        <begin position="467"/>
        <end position="736"/>
    </location>
</feature>
<dbReference type="GO" id="GO:0016301">
    <property type="term" value="F:kinase activity"/>
    <property type="evidence" value="ECO:0007669"/>
    <property type="project" value="UniProtKB-KW"/>
</dbReference>
<evidence type="ECO:0000256" key="3">
    <source>
        <dbReference type="ARBA" id="ARBA00022603"/>
    </source>
</evidence>
<protein>
    <recommendedName>
        <fullName evidence="2">site-specific DNA-methyltransferase (cytosine-N(4)-specific)</fullName>
        <ecNumber evidence="2">2.1.1.113</ecNumber>
    </recommendedName>
</protein>
<keyword evidence="4" id="KW-0808">Transferase</keyword>
<evidence type="ECO:0000256" key="5">
    <source>
        <dbReference type="ARBA" id="ARBA00022691"/>
    </source>
</evidence>
<evidence type="ECO:0000256" key="4">
    <source>
        <dbReference type="ARBA" id="ARBA00022679"/>
    </source>
</evidence>
<keyword evidence="11" id="KW-0418">Kinase</keyword>